<keyword evidence="1" id="KW-0255">Endonuclease</keyword>
<dbReference type="GO" id="GO:0004519">
    <property type="term" value="F:endonuclease activity"/>
    <property type="evidence" value="ECO:0007669"/>
    <property type="project" value="UniProtKB-KW"/>
</dbReference>
<keyword evidence="2" id="KW-1185">Reference proteome</keyword>
<evidence type="ECO:0000313" key="1">
    <source>
        <dbReference type="EMBL" id="GFO35815.1"/>
    </source>
</evidence>
<name>A0AAV4CVB7_9GAST</name>
<dbReference type="Proteomes" id="UP000735302">
    <property type="component" value="Unassembled WGS sequence"/>
</dbReference>
<accession>A0AAV4CVB7</accession>
<keyword evidence="1" id="KW-0378">Hydrolase</keyword>
<proteinExistence type="predicted"/>
<keyword evidence="1" id="KW-0540">Nuclease</keyword>
<comment type="caution">
    <text evidence="1">The sequence shown here is derived from an EMBL/GenBank/DDBJ whole genome shotgun (WGS) entry which is preliminary data.</text>
</comment>
<gene>
    <name evidence="1" type="ORF">PoB_006232000</name>
</gene>
<sequence>MHQGCQLSPALFNIFPERIMTKVLEHHEGTVSIGGRPLTNLLFVNGINGLAGEGEELATLTERLDKAKLTERCKTDRKIRQGKTNRTIYKTDRTIRQEFLRLWNGNKYT</sequence>
<evidence type="ECO:0000313" key="2">
    <source>
        <dbReference type="Proteomes" id="UP000735302"/>
    </source>
</evidence>
<dbReference type="EMBL" id="BLXT01007004">
    <property type="protein sequence ID" value="GFO35815.1"/>
    <property type="molecule type" value="Genomic_DNA"/>
</dbReference>
<organism evidence="1 2">
    <name type="scientific">Plakobranchus ocellatus</name>
    <dbReference type="NCBI Taxonomy" id="259542"/>
    <lineage>
        <taxon>Eukaryota</taxon>
        <taxon>Metazoa</taxon>
        <taxon>Spiralia</taxon>
        <taxon>Lophotrochozoa</taxon>
        <taxon>Mollusca</taxon>
        <taxon>Gastropoda</taxon>
        <taxon>Heterobranchia</taxon>
        <taxon>Euthyneura</taxon>
        <taxon>Panpulmonata</taxon>
        <taxon>Sacoglossa</taxon>
        <taxon>Placobranchoidea</taxon>
        <taxon>Plakobranchidae</taxon>
        <taxon>Plakobranchus</taxon>
    </lineage>
</organism>
<reference evidence="1 2" key="1">
    <citation type="journal article" date="2021" name="Elife">
        <title>Chloroplast acquisition without the gene transfer in kleptoplastic sea slugs, Plakobranchus ocellatus.</title>
        <authorList>
            <person name="Maeda T."/>
            <person name="Takahashi S."/>
            <person name="Yoshida T."/>
            <person name="Shimamura S."/>
            <person name="Takaki Y."/>
            <person name="Nagai Y."/>
            <person name="Toyoda A."/>
            <person name="Suzuki Y."/>
            <person name="Arimoto A."/>
            <person name="Ishii H."/>
            <person name="Satoh N."/>
            <person name="Nishiyama T."/>
            <person name="Hasebe M."/>
            <person name="Maruyama T."/>
            <person name="Minagawa J."/>
            <person name="Obokata J."/>
            <person name="Shigenobu S."/>
        </authorList>
    </citation>
    <scope>NUCLEOTIDE SEQUENCE [LARGE SCALE GENOMIC DNA]</scope>
</reference>
<protein>
    <submittedName>
        <fullName evidence="1">Endonuclease-reverse transcriptase</fullName>
    </submittedName>
</protein>
<dbReference type="AlphaFoldDB" id="A0AAV4CVB7"/>